<feature type="transmembrane region" description="Helical" evidence="15">
    <location>
        <begin position="254"/>
        <end position="271"/>
    </location>
</feature>
<dbReference type="Pfam" id="PF00001">
    <property type="entry name" value="7tm_1"/>
    <property type="match status" value="1"/>
</dbReference>
<feature type="region of interest" description="Disordered" evidence="14">
    <location>
        <begin position="333"/>
        <end position="353"/>
    </location>
</feature>
<dbReference type="InParanoid" id="A0A3Q3RV03"/>
<dbReference type="CTD" id="571633"/>
<dbReference type="GO" id="GO:0031686">
    <property type="term" value="F:A1 adenosine receptor binding"/>
    <property type="evidence" value="ECO:0007669"/>
    <property type="project" value="TreeGrafter"/>
</dbReference>
<keyword evidence="12 13" id="KW-0807">Transducer</keyword>
<dbReference type="RefSeq" id="XP_026154951.1">
    <property type="nucleotide sequence ID" value="XM_026299166.2"/>
</dbReference>
<dbReference type="GO" id="GO:0045030">
    <property type="term" value="F:G protein-coupled UTP receptor activity"/>
    <property type="evidence" value="ECO:0007669"/>
    <property type="project" value="TreeGrafter"/>
</dbReference>
<reference evidence="17" key="2">
    <citation type="submission" date="2025-09" db="UniProtKB">
        <authorList>
            <consortium name="Ensembl"/>
        </authorList>
    </citation>
    <scope>IDENTIFICATION</scope>
</reference>
<accession>A0A3Q3RV03</accession>
<dbReference type="FunFam" id="1.20.1070.10:FF:000017">
    <property type="entry name" value="lysophosphatidic acid receptor 4"/>
    <property type="match status" value="1"/>
</dbReference>
<evidence type="ECO:0000256" key="7">
    <source>
        <dbReference type="ARBA" id="ARBA00023040"/>
    </source>
</evidence>
<protein>
    <recommendedName>
        <fullName evidence="2">P2Y purinoceptor 2</fullName>
    </recommendedName>
</protein>
<feature type="compositionally biased region" description="Low complexity" evidence="14">
    <location>
        <begin position="337"/>
        <end position="346"/>
    </location>
</feature>
<dbReference type="STRING" id="205130.ENSMAMP00000010720"/>
<dbReference type="GO" id="GO:0002250">
    <property type="term" value="P:adaptive immune response"/>
    <property type="evidence" value="ECO:0007669"/>
    <property type="project" value="UniProtKB-KW"/>
</dbReference>
<dbReference type="GeneTree" id="ENSGT01030000234621"/>
<evidence type="ECO:0000256" key="1">
    <source>
        <dbReference type="ARBA" id="ARBA00004651"/>
    </source>
</evidence>
<dbReference type="SUPFAM" id="SSF81321">
    <property type="entry name" value="Family A G protein-coupled receptor-like"/>
    <property type="match status" value="1"/>
</dbReference>
<evidence type="ECO:0000256" key="8">
    <source>
        <dbReference type="ARBA" id="ARBA00023130"/>
    </source>
</evidence>
<dbReference type="Proteomes" id="UP000261640">
    <property type="component" value="Unplaced"/>
</dbReference>
<proteinExistence type="inferred from homology"/>
<name>A0A3Q3RV03_9TELE</name>
<dbReference type="InterPro" id="IPR000276">
    <property type="entry name" value="GPCR_Rhodpsn"/>
</dbReference>
<evidence type="ECO:0000256" key="6">
    <source>
        <dbReference type="ARBA" id="ARBA00022989"/>
    </source>
</evidence>
<evidence type="ECO:0000256" key="12">
    <source>
        <dbReference type="ARBA" id="ARBA00023224"/>
    </source>
</evidence>
<evidence type="ECO:0000256" key="4">
    <source>
        <dbReference type="ARBA" id="ARBA00022692"/>
    </source>
</evidence>
<comment type="similarity">
    <text evidence="13">Belongs to the G-protein coupled receptor 1 family.</text>
</comment>
<feature type="transmembrane region" description="Helical" evidence="15">
    <location>
        <begin position="112"/>
        <end position="139"/>
    </location>
</feature>
<keyword evidence="5" id="KW-0391">Immunity</keyword>
<keyword evidence="3" id="KW-1003">Cell membrane</keyword>
<keyword evidence="9 15" id="KW-0472">Membrane</keyword>
<feature type="transmembrane region" description="Helical" evidence="15">
    <location>
        <begin position="70"/>
        <end position="92"/>
    </location>
</feature>
<keyword evidence="8" id="KW-1064">Adaptive immunity</keyword>
<feature type="transmembrane region" description="Helical" evidence="15">
    <location>
        <begin position="37"/>
        <end position="58"/>
    </location>
</feature>
<keyword evidence="7 13" id="KW-0297">G-protein coupled receptor</keyword>
<dbReference type="GO" id="GO:0005886">
    <property type="term" value="C:plasma membrane"/>
    <property type="evidence" value="ECO:0007669"/>
    <property type="project" value="UniProtKB-SubCell"/>
</dbReference>
<dbReference type="PRINTS" id="PR01157">
    <property type="entry name" value="P2YPURNOCPTR"/>
</dbReference>
<feature type="domain" description="G-protein coupled receptors family 1 profile" evidence="16">
    <location>
        <begin position="49"/>
        <end position="320"/>
    </location>
</feature>
<evidence type="ECO:0000256" key="13">
    <source>
        <dbReference type="RuleBase" id="RU000688"/>
    </source>
</evidence>
<dbReference type="AlphaFoldDB" id="A0A3Q3RV03"/>
<evidence type="ECO:0000259" key="16">
    <source>
        <dbReference type="PROSITE" id="PS50262"/>
    </source>
</evidence>
<evidence type="ECO:0000256" key="5">
    <source>
        <dbReference type="ARBA" id="ARBA00022859"/>
    </source>
</evidence>
<evidence type="ECO:0000256" key="3">
    <source>
        <dbReference type="ARBA" id="ARBA00022475"/>
    </source>
</evidence>
<dbReference type="PRINTS" id="PR00237">
    <property type="entry name" value="GPCRRHODOPSN"/>
</dbReference>
<feature type="transmembrane region" description="Helical" evidence="15">
    <location>
        <begin position="151"/>
        <end position="170"/>
    </location>
</feature>
<evidence type="ECO:0000256" key="15">
    <source>
        <dbReference type="SAM" id="Phobius"/>
    </source>
</evidence>
<dbReference type="Gene3D" id="1.20.1070.10">
    <property type="entry name" value="Rhodopsin 7-helix transmembrane proteins"/>
    <property type="match status" value="1"/>
</dbReference>
<sequence>MQCVTSKMATFHNTNQSNVSAFYCKFNEEFKYILLPVSYTLVFVIGLALNATALYVIIFRTKRWKPSTIYMFNLTVCDTLYIFTLPFLIYYYADENDWPFSEPFCKLIRFLFYANLYGSILFLCCISLHRFVGICYPVHSLYWVSAHRAKLVSVAVWTCVLFCQGPVLYFSRTRDKDNERICYDTTSPDLFDDFLVYSSVVSVLMFVLPFMVVIVCYGLMVQKLLKPSWGSERGASGEKGGLTAQRSKQKSVKMIIIVLAAFMLCFLPFHLTRSLYYSFRYIRQVNPSKVSCKVLEACSIAYKVTRPLASANSCVDPVLYFLAGQDVRSNLIKKTKSSSSKPTSVSQGLTTQL</sequence>
<dbReference type="GeneID" id="113125606"/>
<keyword evidence="6 15" id="KW-1133">Transmembrane helix</keyword>
<keyword evidence="18" id="KW-1185">Reference proteome</keyword>
<evidence type="ECO:0000313" key="17">
    <source>
        <dbReference type="Ensembl" id="ENSMAMP00000010720.1"/>
    </source>
</evidence>
<evidence type="ECO:0000256" key="9">
    <source>
        <dbReference type="ARBA" id="ARBA00023136"/>
    </source>
</evidence>
<evidence type="ECO:0000256" key="11">
    <source>
        <dbReference type="ARBA" id="ARBA00023170"/>
    </source>
</evidence>
<evidence type="ECO:0000256" key="10">
    <source>
        <dbReference type="ARBA" id="ARBA00023157"/>
    </source>
</evidence>
<keyword evidence="4 13" id="KW-0812">Transmembrane</keyword>
<comment type="subcellular location">
    <subcellularLocation>
        <location evidence="1">Cell membrane</location>
        <topology evidence="1">Multi-pass membrane protein</topology>
    </subcellularLocation>
</comment>
<dbReference type="PANTHER" id="PTHR24231:SF17">
    <property type="entry name" value="P2Y PURINOCEPTOR 2"/>
    <property type="match status" value="1"/>
</dbReference>
<keyword evidence="10" id="KW-1015">Disulfide bond</keyword>
<dbReference type="InterPro" id="IPR017452">
    <property type="entry name" value="GPCR_Rhodpsn_7TM"/>
</dbReference>
<organism evidence="17 18">
    <name type="scientific">Mastacembelus armatus</name>
    <name type="common">zig-zag eel</name>
    <dbReference type="NCBI Taxonomy" id="205130"/>
    <lineage>
        <taxon>Eukaryota</taxon>
        <taxon>Metazoa</taxon>
        <taxon>Chordata</taxon>
        <taxon>Craniata</taxon>
        <taxon>Vertebrata</taxon>
        <taxon>Euteleostomi</taxon>
        <taxon>Actinopterygii</taxon>
        <taxon>Neopterygii</taxon>
        <taxon>Teleostei</taxon>
        <taxon>Neoteleostei</taxon>
        <taxon>Acanthomorphata</taxon>
        <taxon>Anabantaria</taxon>
        <taxon>Synbranchiformes</taxon>
        <taxon>Mastacembelidae</taxon>
        <taxon>Mastacembelus</taxon>
    </lineage>
</organism>
<evidence type="ECO:0000256" key="14">
    <source>
        <dbReference type="SAM" id="MobiDB-lite"/>
    </source>
</evidence>
<feature type="transmembrane region" description="Helical" evidence="15">
    <location>
        <begin position="194"/>
        <end position="219"/>
    </location>
</feature>
<dbReference type="PROSITE" id="PS00237">
    <property type="entry name" value="G_PROTEIN_RECEP_F1_1"/>
    <property type="match status" value="1"/>
</dbReference>
<dbReference type="PROSITE" id="PS50262">
    <property type="entry name" value="G_PROTEIN_RECEP_F1_2"/>
    <property type="match status" value="1"/>
</dbReference>
<reference evidence="17" key="1">
    <citation type="submission" date="2025-08" db="UniProtKB">
        <authorList>
            <consortium name="Ensembl"/>
        </authorList>
    </citation>
    <scope>IDENTIFICATION</scope>
</reference>
<keyword evidence="11 13" id="KW-0675">Receptor</keyword>
<evidence type="ECO:0000313" key="18">
    <source>
        <dbReference type="Proteomes" id="UP000261640"/>
    </source>
</evidence>
<evidence type="ECO:0000256" key="2">
    <source>
        <dbReference type="ARBA" id="ARBA00021855"/>
    </source>
</evidence>
<dbReference type="Ensembl" id="ENSMAMT00000010997.2">
    <property type="protein sequence ID" value="ENSMAMP00000010720.1"/>
    <property type="gene ID" value="ENSMAMG00000007248.2"/>
</dbReference>
<dbReference type="PANTHER" id="PTHR24231">
    <property type="entry name" value="PURINOCEPTOR-RELATED G-PROTEIN COUPLED RECEPTOR"/>
    <property type="match status" value="1"/>
</dbReference>